<accession>A0A113RAI9</accession>
<dbReference type="EMBL" id="LT608271">
    <property type="protein sequence ID" value="SCO59233.1"/>
    <property type="molecule type" value="Genomic_DNA"/>
</dbReference>
<organism evidence="1 6">
    <name type="scientific">Plasmodium berghei</name>
    <dbReference type="NCBI Taxonomy" id="5821"/>
    <lineage>
        <taxon>Eukaryota</taxon>
        <taxon>Sar</taxon>
        <taxon>Alveolata</taxon>
        <taxon>Apicomplexa</taxon>
        <taxon>Aconoidasida</taxon>
        <taxon>Haemosporida</taxon>
        <taxon>Plasmodiidae</taxon>
        <taxon>Plasmodium</taxon>
        <taxon>Plasmodium (Vinckeia)</taxon>
    </lineage>
</organism>
<dbReference type="AlphaFoldDB" id="A0A113RAI9"/>
<dbReference type="Proteomes" id="UP000219860">
    <property type="component" value="Chromosome 7"/>
</dbReference>
<dbReference type="VEuPathDB" id="PlasmoDB:PBANKA_0702600"/>
<evidence type="ECO:0000313" key="5">
    <source>
        <dbReference type="EMBL" id="SCO60149.1"/>
    </source>
</evidence>
<proteinExistence type="predicted"/>
<dbReference type="OMA" id="CECFFLV"/>
<dbReference type="Proteomes" id="UP000219974">
    <property type="component" value="Chromosome 7"/>
</dbReference>
<evidence type="ECO:0000313" key="2">
    <source>
        <dbReference type="EMBL" id="SCM20142.1"/>
    </source>
</evidence>
<dbReference type="Proteomes" id="UP000220214">
    <property type="component" value="Chromosome 7"/>
</dbReference>
<sequence>MSINITREKFYKMLWPQLNYSQIKTCCKISHCSIYDIKCFNRFICTNSKHIEDSILNKKRANYYINDKNKKIFINVLQFDKCNISEKGIKTTNIENLNEHTQNFTRNSLISMINEIKIGDINSEEKIYSLLSKLSNGKYSKENFLNLLSLTEFYKTSIIYSQKNILLNKNITNNILNNINFIIKNKDYNYMFKCFELMCIYKISNLKMFQKIIYSILKYNKKDEEKIIAMNYIITYLYNSKIYDKLICILLVKYIFSKDNYFLNFLKNQTNIKHNFLSFIIYITKINDYFKVSLNFKELKILNFLGVDKILKIYSDYFCYEIKSNLNFSNYNNNIQDIIILQNIFLKWEFYDYKFNLLIKEYINYSLTYLNTSNILHLMSNMLLSFTTNDRILFYPQNIPVCNLKKMEKVKAHNDISIPYVNHNYKNFLSNKYLIDSIIRAIDHNISNNTHDIDSVLKYITLSSYSHFMLYYNWWSNTNIYDKLKSKNKRKNKKNNIKALIQSKLPFKNHFIEKISYLLNTVLIKYNSINTTNNINNHFENNSSQFINHENNFISNMNINYTPLIINKYLPYIFKAFIRASLFDYNLIKNEKFCFFFENLFTECVNSYISLCENHNPNIIDNIKIEEKYLWELHPNNDNFPGSYSPINNNNFKIQEQNKLEQEMNKKSLYEISSICECFFLLKHFQQKNKNINENKTMIINTQINIPNDIFENNLYIFLDRINRIMFNRKLNNSDFNRHYIHNILFENYLNHENYFFNYYLLLRIIFPLVFSNTLEGCLNITKQVIAHIISSPFVKKLLQLSATVISHSSKYTNNINNIDFKLSNDVIFKRWYKWENNIITINNKRKIRKKIKEKMHILDFIQAGEFIRPSYMYILCLYKISKSEYIYEYFLKDISKTYTIQFETTKAQMTNFIHSLYEEINISTFDYITKNSSNLNKHILKNNENKTSI</sequence>
<evidence type="ECO:0000313" key="7">
    <source>
        <dbReference type="Proteomes" id="UP000219860"/>
    </source>
</evidence>
<dbReference type="EMBL" id="LT608255">
    <property type="protein sequence ID" value="SCO60149.1"/>
    <property type="molecule type" value="Genomic_DNA"/>
</dbReference>
<dbReference type="EMBL" id="LT160027">
    <property type="protein sequence ID" value="CXI22903.1"/>
    <property type="molecule type" value="Genomic_DNA"/>
</dbReference>
<evidence type="ECO:0000313" key="4">
    <source>
        <dbReference type="EMBL" id="SCO59233.1"/>
    </source>
</evidence>
<dbReference type="EMBL" id="LT608143">
    <property type="protein sequence ID" value="SCM20142.1"/>
    <property type="molecule type" value="Genomic_DNA"/>
</dbReference>
<protein>
    <submittedName>
        <fullName evidence="1">Uncharacterized protein</fullName>
    </submittedName>
</protein>
<evidence type="ECO:0000313" key="6">
    <source>
        <dbReference type="Proteomes" id="UP000069549"/>
    </source>
</evidence>
<evidence type="ECO:0000313" key="10">
    <source>
        <dbReference type="Proteomes" id="UP000516480"/>
    </source>
</evidence>
<dbReference type="OrthoDB" id="378111at2759"/>
<dbReference type="Proteomes" id="UP000069549">
    <property type="component" value="Chromosome 7"/>
</dbReference>
<dbReference type="Proteomes" id="UP000516480">
    <property type="component" value="Chromosome 7"/>
</dbReference>
<evidence type="ECO:0000313" key="8">
    <source>
        <dbReference type="Proteomes" id="UP000219974"/>
    </source>
</evidence>
<evidence type="ECO:0000313" key="9">
    <source>
        <dbReference type="Proteomes" id="UP000220214"/>
    </source>
</evidence>
<reference evidence="1 6" key="1">
    <citation type="submission" date="2016-02" db="EMBL/GenBank/DDBJ databases">
        <authorList>
            <consortium name="Pathogen Informatics"/>
        </authorList>
    </citation>
    <scope>NUCLEOTIDE SEQUENCE [LARGE SCALE GENOMIC DNA]</scope>
    <source>
        <strain evidence="1 6">K173</strain>
        <strain evidence="2 10">NK65 ny</strain>
        <strain evidence="3 9">NK65e</strain>
        <strain evidence="5 7">SP11 Antwerpcl1</strain>
        <strain evidence="4 8">SP11 RLL</strain>
    </source>
</reference>
<dbReference type="EMBL" id="LT614633">
    <property type="protein sequence ID" value="SCN23780.1"/>
    <property type="molecule type" value="Genomic_DNA"/>
</dbReference>
<evidence type="ECO:0000313" key="3">
    <source>
        <dbReference type="EMBL" id="SCN23780.1"/>
    </source>
</evidence>
<gene>
    <name evidence="1" type="ORF">PBK173_000122100</name>
    <name evidence="3" type="ORF">PBNK65E_000115500</name>
    <name evidence="2" type="ORF">PBNK65NY_000114900</name>
    <name evidence="5" type="ORF">PBSP11A_000115100</name>
    <name evidence="4" type="ORF">PBSP11RLL_000114700</name>
</gene>
<evidence type="ECO:0000313" key="1">
    <source>
        <dbReference type="EMBL" id="CXI22903.1"/>
    </source>
</evidence>
<name>A0A113RAI9_PLABE</name>